<comment type="pathway">
    <text evidence="2">Siderophore biosynthesis.</text>
</comment>
<protein>
    <recommendedName>
        <fullName evidence="5">L-lysine N6-monooxygenase MbtG</fullName>
        <ecNumber evidence="4">1.14.13.59</ecNumber>
    </recommendedName>
    <alternativeName>
        <fullName evidence="14">Lysine 6-N-hydroxylase</fullName>
    </alternativeName>
    <alternativeName>
        <fullName evidence="13">Lysine N6-hydroxylase</fullName>
    </alternativeName>
    <alternativeName>
        <fullName evidence="11">Lysine-N-oxygenase</fullName>
    </alternativeName>
    <alternativeName>
        <fullName evidence="12">Mycobactin synthase protein G</fullName>
    </alternativeName>
</protein>
<dbReference type="Pfam" id="PF13434">
    <property type="entry name" value="Lys_Orn_oxgnase"/>
    <property type="match status" value="1"/>
</dbReference>
<dbReference type="Pfam" id="PF00501">
    <property type="entry name" value="AMP-binding"/>
    <property type="match status" value="1"/>
</dbReference>
<evidence type="ECO:0000256" key="13">
    <source>
        <dbReference type="ARBA" id="ARBA00032493"/>
    </source>
</evidence>
<dbReference type="PANTHER" id="PTHR42802:SF1">
    <property type="entry name" value="L-ORNITHINE N(5)-MONOOXYGENASE"/>
    <property type="match status" value="1"/>
</dbReference>
<dbReference type="InterPro" id="IPR020845">
    <property type="entry name" value="AMP-binding_CS"/>
</dbReference>
<comment type="cofactor">
    <cofactor evidence="1">
        <name>FAD</name>
        <dbReference type="ChEBI" id="CHEBI:57692"/>
    </cofactor>
</comment>
<evidence type="ECO:0000256" key="7">
    <source>
        <dbReference type="ARBA" id="ARBA00022827"/>
    </source>
</evidence>
<evidence type="ECO:0000313" key="19">
    <source>
        <dbReference type="Proteomes" id="UP001566476"/>
    </source>
</evidence>
<keyword evidence="7" id="KW-0274">FAD</keyword>
<keyword evidence="10 18" id="KW-0503">Monooxygenase</keyword>
<evidence type="ECO:0000256" key="3">
    <source>
        <dbReference type="ARBA" id="ARBA00007588"/>
    </source>
</evidence>
<evidence type="ECO:0000256" key="1">
    <source>
        <dbReference type="ARBA" id="ARBA00001974"/>
    </source>
</evidence>
<dbReference type="InterPro" id="IPR025700">
    <property type="entry name" value="Lys/Orn_oxygenase"/>
</dbReference>
<dbReference type="Gene3D" id="3.40.50.12780">
    <property type="entry name" value="N-terminal domain of ligase-like"/>
    <property type="match status" value="1"/>
</dbReference>
<dbReference type="EMBL" id="JBGGTQ010000006">
    <property type="protein sequence ID" value="MEZ0493455.1"/>
    <property type="molecule type" value="Genomic_DNA"/>
</dbReference>
<name>A0ABV4I4L2_9ACTN</name>
<reference evidence="18 19" key="1">
    <citation type="submission" date="2024-07" db="EMBL/GenBank/DDBJ databases">
        <authorList>
            <person name="Thanompreechachai J."/>
            <person name="Duangmal K."/>
        </authorList>
    </citation>
    <scope>NUCLEOTIDE SEQUENCE [LARGE SCALE GENOMIC DNA]</scope>
    <source>
        <strain evidence="18 19">TBRC 1896</strain>
    </source>
</reference>
<dbReference type="RefSeq" id="WP_370719696.1">
    <property type="nucleotide sequence ID" value="NZ_JBGGTQ010000006.1"/>
</dbReference>
<dbReference type="InterPro" id="IPR000873">
    <property type="entry name" value="AMP-dep_synth/lig_dom"/>
</dbReference>
<dbReference type="PRINTS" id="PR00368">
    <property type="entry name" value="FADPNR"/>
</dbReference>
<sequence>MTALQDSPGVVPYPAEAVASYLTAGVWGTDRIEDLVAAAARTTPDVTAVVDASGRTSYADLLDRVGRTAADLAADGVRDGTTVVLQLPGSADLVAVLLALFRLGARPVLALPAHRAQEVVHAARAGRATHWIVGDLDGPASDLPDLTARVHAGLGSTELKVLHRPAGTVPRSGRPHPVRPEADAGELAFFQLSGGTTGPSKLVPRAHREYAYSFLRSNELCAVDAATVLLVPLPATHNFPLSSPGWFGVLAAGGTVVFPAGADAATVLTAVAEHRVTHVVAVPPLVQLWLDSPDLTAADTSSLRRVLVGGARLSPAVARRVHEELGPLQQVYGMAEGLVCYTSPDDPLDLLITSQGRPMSPLDEVRVVDATGADVPTGQTGELLVRGPYTIRGYYAPEAADPATAAVNLDAFSADGSYRTGDLVRRSADGSLRVVGRVKEQVNRGGEKISPAEVEDLLLTHDGVHDVCVVGEPDDHLGERSVAYVVPRPGRRDGLDRRTLRRHLVDASLAAYKVPDVFRIVEDLPATAVGKVSRRCTRDRAARRPEVLDVVGVGFGPANLALAAALAEQAEEDRRAGREPLRARFFEAAPELRWHEGMLLPDASMQIAFAKDLATFRDPRSEFTFLQFLAERDGLADFFNRGSMTPLRVEFATYLRWAAAKLDDVVRYGSRVELVRPVLDGGVLQHFEVTVASTGGVTRVLARDVVLAAGLQPELPAGVVPSDRLWHTAEHLHRVGDVDPATVRSVAVVGGGQSAAEVLADLHARFPRARLHSVQSRFGMSPSDSSPFANRIFDPASVGELFDAPAAERDRLDDLHRGTNNAVVNPETLQRLYDLDYADRWAGPARFVWHRAARLVDVRDAGDHLDLGVHEGLTGRTERVRVDLAVCGTGYRPLDPAVLLGQDADLLVRDERSRPVAARDYSARWTVPARGRVFLVGSTGHQHGISATLLSNVAVRAGEIAAALRSGPGEAPQTVDPVLVAEPGP</sequence>
<comment type="catalytic activity">
    <reaction evidence="15">
        <text>L-lysine + NADPH + O2 = N(6)-hydroxy-L-lysine + NADP(+) + H2O</text>
        <dbReference type="Rhea" id="RHEA:23228"/>
        <dbReference type="ChEBI" id="CHEBI:15377"/>
        <dbReference type="ChEBI" id="CHEBI:15379"/>
        <dbReference type="ChEBI" id="CHEBI:32551"/>
        <dbReference type="ChEBI" id="CHEBI:57783"/>
        <dbReference type="ChEBI" id="CHEBI:57820"/>
        <dbReference type="ChEBI" id="CHEBI:58349"/>
        <dbReference type="EC" id="1.14.13.59"/>
    </reaction>
</comment>
<dbReference type="InterPro" id="IPR036188">
    <property type="entry name" value="FAD/NAD-bd_sf"/>
</dbReference>
<evidence type="ECO:0000256" key="6">
    <source>
        <dbReference type="ARBA" id="ARBA00022630"/>
    </source>
</evidence>
<evidence type="ECO:0000256" key="11">
    <source>
        <dbReference type="ARBA" id="ARBA00029939"/>
    </source>
</evidence>
<dbReference type="SUPFAM" id="SSF51905">
    <property type="entry name" value="FAD/NAD(P)-binding domain"/>
    <property type="match status" value="1"/>
</dbReference>
<dbReference type="SUPFAM" id="SSF56801">
    <property type="entry name" value="Acetyl-CoA synthetase-like"/>
    <property type="match status" value="1"/>
</dbReference>
<dbReference type="PANTHER" id="PTHR42802">
    <property type="entry name" value="MONOOXYGENASE"/>
    <property type="match status" value="1"/>
</dbReference>
<keyword evidence="19" id="KW-1185">Reference proteome</keyword>
<dbReference type="Proteomes" id="UP001566476">
    <property type="component" value="Unassembled WGS sequence"/>
</dbReference>
<feature type="domain" description="AMP-binding enzyme C-terminal" evidence="17">
    <location>
        <begin position="453"/>
        <end position="531"/>
    </location>
</feature>
<evidence type="ECO:0000256" key="12">
    <source>
        <dbReference type="ARBA" id="ARBA00031158"/>
    </source>
</evidence>
<feature type="domain" description="AMP-dependent synthetase/ligase" evidence="16">
    <location>
        <begin position="38"/>
        <end position="395"/>
    </location>
</feature>
<evidence type="ECO:0000256" key="4">
    <source>
        <dbReference type="ARBA" id="ARBA00013076"/>
    </source>
</evidence>
<accession>A0ABV4I4L2</accession>
<gene>
    <name evidence="18" type="ORF">AB2L28_14550</name>
</gene>
<evidence type="ECO:0000256" key="5">
    <source>
        <dbReference type="ARBA" id="ARBA00016406"/>
    </source>
</evidence>
<dbReference type="EC" id="1.14.13.59" evidence="4"/>
<keyword evidence="8" id="KW-0521">NADP</keyword>
<evidence type="ECO:0000313" key="18">
    <source>
        <dbReference type="EMBL" id="MEZ0493455.1"/>
    </source>
</evidence>
<dbReference type="Pfam" id="PF13193">
    <property type="entry name" value="AMP-binding_C"/>
    <property type="match status" value="1"/>
</dbReference>
<dbReference type="InterPro" id="IPR045851">
    <property type="entry name" value="AMP-bd_C_sf"/>
</dbReference>
<evidence type="ECO:0000256" key="8">
    <source>
        <dbReference type="ARBA" id="ARBA00022857"/>
    </source>
</evidence>
<keyword evidence="9" id="KW-0560">Oxidoreductase</keyword>
<evidence type="ECO:0000256" key="2">
    <source>
        <dbReference type="ARBA" id="ARBA00004924"/>
    </source>
</evidence>
<evidence type="ECO:0000256" key="10">
    <source>
        <dbReference type="ARBA" id="ARBA00023033"/>
    </source>
</evidence>
<dbReference type="InterPro" id="IPR025110">
    <property type="entry name" value="AMP-bd_C"/>
</dbReference>
<evidence type="ECO:0000256" key="15">
    <source>
        <dbReference type="ARBA" id="ARBA00048407"/>
    </source>
</evidence>
<dbReference type="InterPro" id="IPR042099">
    <property type="entry name" value="ANL_N_sf"/>
</dbReference>
<comment type="similarity">
    <text evidence="3">Belongs to the lysine N(6)-hydroxylase/L-ornithine N(5)-oxygenase family.</text>
</comment>
<evidence type="ECO:0000259" key="17">
    <source>
        <dbReference type="Pfam" id="PF13193"/>
    </source>
</evidence>
<dbReference type="PROSITE" id="PS00455">
    <property type="entry name" value="AMP_BINDING"/>
    <property type="match status" value="1"/>
</dbReference>
<organism evidence="18 19">
    <name type="scientific">Kineococcus mangrovi</name>
    <dbReference type="NCBI Taxonomy" id="1660183"/>
    <lineage>
        <taxon>Bacteria</taxon>
        <taxon>Bacillati</taxon>
        <taxon>Actinomycetota</taxon>
        <taxon>Actinomycetes</taxon>
        <taxon>Kineosporiales</taxon>
        <taxon>Kineosporiaceae</taxon>
        <taxon>Kineococcus</taxon>
    </lineage>
</organism>
<evidence type="ECO:0000256" key="14">
    <source>
        <dbReference type="ARBA" id="ARBA00032738"/>
    </source>
</evidence>
<proteinExistence type="inferred from homology"/>
<dbReference type="Gene3D" id="3.50.50.60">
    <property type="entry name" value="FAD/NAD(P)-binding domain"/>
    <property type="match status" value="1"/>
</dbReference>
<comment type="caution">
    <text evidence="18">The sequence shown here is derived from an EMBL/GenBank/DDBJ whole genome shotgun (WGS) entry which is preliminary data.</text>
</comment>
<evidence type="ECO:0000259" key="16">
    <source>
        <dbReference type="Pfam" id="PF00501"/>
    </source>
</evidence>
<dbReference type="Gene3D" id="3.30.300.30">
    <property type="match status" value="1"/>
</dbReference>
<evidence type="ECO:0000256" key="9">
    <source>
        <dbReference type="ARBA" id="ARBA00023002"/>
    </source>
</evidence>
<keyword evidence="6" id="KW-0285">Flavoprotein</keyword>
<dbReference type="GO" id="GO:0004497">
    <property type="term" value="F:monooxygenase activity"/>
    <property type="evidence" value="ECO:0007669"/>
    <property type="project" value="UniProtKB-KW"/>
</dbReference>